<reference evidence="2 3" key="1">
    <citation type="journal article" date="2019" name="Int. J. Syst. Evol. Microbiol.">
        <title>The Global Catalogue of Microorganisms (GCM) 10K type strain sequencing project: providing services to taxonomists for standard genome sequencing and annotation.</title>
        <authorList>
            <consortium name="The Broad Institute Genomics Platform"/>
            <consortium name="The Broad Institute Genome Sequencing Center for Infectious Disease"/>
            <person name="Wu L."/>
            <person name="Ma J."/>
        </authorList>
    </citation>
    <scope>NUCLEOTIDE SEQUENCE [LARGE SCALE GENOMIC DNA]</scope>
    <source>
        <strain evidence="2 3">PSRA2</strain>
    </source>
</reference>
<dbReference type="InterPro" id="IPR055692">
    <property type="entry name" value="DUF7268"/>
</dbReference>
<evidence type="ECO:0000313" key="3">
    <source>
        <dbReference type="Proteomes" id="UP001596406"/>
    </source>
</evidence>
<gene>
    <name evidence="2" type="ORF">ACFQHK_10525</name>
</gene>
<keyword evidence="1" id="KW-1133">Transmembrane helix</keyword>
<evidence type="ECO:0000256" key="1">
    <source>
        <dbReference type="SAM" id="Phobius"/>
    </source>
</evidence>
<dbReference type="EMBL" id="JBHSXM010000001">
    <property type="protein sequence ID" value="MFC6836943.1"/>
    <property type="molecule type" value="Genomic_DNA"/>
</dbReference>
<dbReference type="Proteomes" id="UP001596406">
    <property type="component" value="Unassembled WGS sequence"/>
</dbReference>
<feature type="transmembrane region" description="Helical" evidence="1">
    <location>
        <begin position="107"/>
        <end position="127"/>
    </location>
</feature>
<accession>A0ABD5UDG9</accession>
<evidence type="ECO:0000313" key="2">
    <source>
        <dbReference type="EMBL" id="MFC6836943.1"/>
    </source>
</evidence>
<organism evidence="2 3">
    <name type="scientific">Halomarina ordinaria</name>
    <dbReference type="NCBI Taxonomy" id="3033939"/>
    <lineage>
        <taxon>Archaea</taxon>
        <taxon>Methanobacteriati</taxon>
        <taxon>Methanobacteriota</taxon>
        <taxon>Stenosarchaea group</taxon>
        <taxon>Halobacteria</taxon>
        <taxon>Halobacteriales</taxon>
        <taxon>Natronomonadaceae</taxon>
        <taxon>Halomarina</taxon>
    </lineage>
</organism>
<dbReference type="RefSeq" id="WP_304448616.1">
    <property type="nucleotide sequence ID" value="NZ_JARRAH010000001.1"/>
</dbReference>
<keyword evidence="1" id="KW-0812">Transmembrane</keyword>
<feature type="transmembrane region" description="Helical" evidence="1">
    <location>
        <begin position="21"/>
        <end position="46"/>
    </location>
</feature>
<dbReference type="Pfam" id="PF23930">
    <property type="entry name" value="DUF7268"/>
    <property type="match status" value="1"/>
</dbReference>
<comment type="caution">
    <text evidence="2">The sequence shown here is derived from an EMBL/GenBank/DDBJ whole genome shotgun (WGS) entry which is preliminary data.</text>
</comment>
<feature type="transmembrane region" description="Helical" evidence="1">
    <location>
        <begin position="58"/>
        <end position="78"/>
    </location>
</feature>
<protein>
    <submittedName>
        <fullName evidence="2">Uncharacterized protein</fullName>
    </submittedName>
</protein>
<keyword evidence="3" id="KW-1185">Reference proteome</keyword>
<name>A0ABD5UDG9_9EURY</name>
<proteinExistence type="predicted"/>
<keyword evidence="1" id="KW-0472">Membrane</keyword>
<dbReference type="AlphaFoldDB" id="A0ABD5UDG9"/>
<sequence>MVPDSSPSTRSRLRRWARPRVRIVLSAALVGAPLGALATLALVSLLPFSVREASTQAFALSALALGFGLLGWSGSVLLGRSVERAQRTLETGTDWTEADSRRAMARIVGVGAGGMVGVALVTTLLGAF</sequence>